<gene>
    <name evidence="5" type="ORF">FJTKL_02817</name>
</gene>
<evidence type="ECO:0000313" key="5">
    <source>
        <dbReference type="EMBL" id="KAL2288934.1"/>
    </source>
</evidence>
<protein>
    <recommendedName>
        <fullName evidence="4">YEATS domain-containing protein</fullName>
    </recommendedName>
</protein>
<evidence type="ECO:0000259" key="4">
    <source>
        <dbReference type="PROSITE" id="PS51037"/>
    </source>
</evidence>
<feature type="compositionally biased region" description="Polar residues" evidence="3">
    <location>
        <begin position="105"/>
        <end position="116"/>
    </location>
</feature>
<dbReference type="InterPro" id="IPR005033">
    <property type="entry name" value="YEATS"/>
</dbReference>
<dbReference type="Proteomes" id="UP001600888">
    <property type="component" value="Unassembled WGS sequence"/>
</dbReference>
<evidence type="ECO:0000256" key="2">
    <source>
        <dbReference type="PROSITE-ProRule" id="PRU00376"/>
    </source>
</evidence>
<keyword evidence="6" id="KW-1185">Reference proteome</keyword>
<comment type="caution">
    <text evidence="5">The sequence shown here is derived from an EMBL/GenBank/DDBJ whole genome shotgun (WGS) entry which is preliminary data.</text>
</comment>
<feature type="region of interest" description="Disordered" evidence="3">
    <location>
        <begin position="94"/>
        <end position="129"/>
    </location>
</feature>
<name>A0ABR4F2L9_9PEZI</name>
<evidence type="ECO:0000256" key="1">
    <source>
        <dbReference type="ARBA" id="ARBA00023242"/>
    </source>
</evidence>
<feature type="region of interest" description="Disordered" evidence="3">
    <location>
        <begin position="257"/>
        <end position="276"/>
    </location>
</feature>
<dbReference type="PROSITE" id="PS51037">
    <property type="entry name" value="YEATS"/>
    <property type="match status" value="1"/>
</dbReference>
<feature type="compositionally biased region" description="Basic and acidic residues" evidence="3">
    <location>
        <begin position="265"/>
        <end position="276"/>
    </location>
</feature>
<dbReference type="InterPro" id="IPR038704">
    <property type="entry name" value="YEAST_sf"/>
</dbReference>
<dbReference type="CDD" id="cd16905">
    <property type="entry name" value="YEATS_Taf14_like"/>
    <property type="match status" value="1"/>
</dbReference>
<dbReference type="PANTHER" id="PTHR23195">
    <property type="entry name" value="YEATS DOMAIN"/>
    <property type="match status" value="1"/>
</dbReference>
<dbReference type="EMBL" id="JBAWTH010000014">
    <property type="protein sequence ID" value="KAL2288934.1"/>
    <property type="molecule type" value="Genomic_DNA"/>
</dbReference>
<evidence type="ECO:0000313" key="6">
    <source>
        <dbReference type="Proteomes" id="UP001600888"/>
    </source>
</evidence>
<feature type="compositionally biased region" description="Basic and acidic residues" evidence="3">
    <location>
        <begin position="120"/>
        <end position="129"/>
    </location>
</feature>
<accession>A0ABR4F2L9</accession>
<keyword evidence="1 2" id="KW-0539">Nucleus</keyword>
<feature type="domain" description="YEATS" evidence="4">
    <location>
        <begin position="126"/>
        <end position="259"/>
    </location>
</feature>
<dbReference type="Gene3D" id="2.60.40.1970">
    <property type="entry name" value="YEATS domain"/>
    <property type="match status" value="1"/>
</dbReference>
<reference evidence="5 6" key="1">
    <citation type="submission" date="2024-03" db="EMBL/GenBank/DDBJ databases">
        <title>A high-quality draft genome sequence of Diaporthe vaccinii, a causative agent of upright dieback and viscid rot disease in cranberry plants.</title>
        <authorList>
            <person name="Sarrasin M."/>
            <person name="Lang B.F."/>
            <person name="Burger G."/>
        </authorList>
    </citation>
    <scope>NUCLEOTIDE SEQUENCE [LARGE SCALE GENOMIC DNA]</scope>
    <source>
        <strain evidence="5 6">IS7</strain>
    </source>
</reference>
<comment type="subcellular location">
    <subcellularLocation>
        <location evidence="2">Nucleus</location>
    </subcellularLocation>
</comment>
<evidence type="ECO:0000256" key="3">
    <source>
        <dbReference type="SAM" id="MobiDB-lite"/>
    </source>
</evidence>
<dbReference type="Pfam" id="PF03366">
    <property type="entry name" value="YEATS"/>
    <property type="match status" value="1"/>
</dbReference>
<proteinExistence type="predicted"/>
<dbReference type="InterPro" id="IPR055129">
    <property type="entry name" value="YEATS_dom"/>
</dbReference>
<sequence>MASPPPFLLPFPPLTLSRPLPELSLCLGEAVELQNLGLGCTSLTRHPSVVTAVVEIAGFLSSASSCPGSFRQQLSPLPSFTHLHFSFYPLTSSSGPTAHPRVPTRSLTMPRQTLPRTSRRNADKPGPDDVQRKIKLITEQNIIDKPAMQEGFPMRKWNVEIFLLDQQGKQHKADCFQKVVYNLHPSFENPVQTFTEAPFKCENEGWGEFEMVIDLYYTDKSGKISVPHDLNFQKNHYEHIRDVTFKNPSQALQNLLRDTGPLPSDDDRKRKADGVSKKAKKSFDVEKMADALVRLEEDDLLHVIQMIHDHKTEETYIQNNVDAGEFSVDLFTIPDNLGKMIWDYLVSSVARLGQQAPYSNPQMQVKQKVIEV</sequence>
<organism evidence="5 6">
    <name type="scientific">Diaporthe vaccinii</name>
    <dbReference type="NCBI Taxonomy" id="105482"/>
    <lineage>
        <taxon>Eukaryota</taxon>
        <taxon>Fungi</taxon>
        <taxon>Dikarya</taxon>
        <taxon>Ascomycota</taxon>
        <taxon>Pezizomycotina</taxon>
        <taxon>Sordariomycetes</taxon>
        <taxon>Sordariomycetidae</taxon>
        <taxon>Diaporthales</taxon>
        <taxon>Diaporthaceae</taxon>
        <taxon>Diaporthe</taxon>
        <taxon>Diaporthe eres species complex</taxon>
    </lineage>
</organism>